<sequence length="168" mass="19663">MHQGLVEFSWTFFFQLVNTLIIFIVLRRFLFKPATEFMDNRTKGIESALEDAANKNKEVEALKAQYEGKLADIKEERNEIIREATKRAEERSDEIIKTAEMEAQKVIDRGRQDIERERQKAVNELKDQISTLAIMAASKVIEEELNQTTHQKMVEEFIKEVGETQWQN</sequence>
<evidence type="ECO:0000256" key="4">
    <source>
        <dbReference type="ARBA" id="ARBA00022692"/>
    </source>
</evidence>
<dbReference type="InterPro" id="IPR050059">
    <property type="entry name" value="ATP_synthase_B_chain"/>
</dbReference>
<keyword evidence="14" id="KW-0175">Coiled coil</keyword>
<keyword evidence="8 12" id="KW-0472">Membrane</keyword>
<evidence type="ECO:0000256" key="2">
    <source>
        <dbReference type="ARBA" id="ARBA00022448"/>
    </source>
</evidence>
<dbReference type="GO" id="GO:0046933">
    <property type="term" value="F:proton-transporting ATP synthase activity, rotational mechanism"/>
    <property type="evidence" value="ECO:0007669"/>
    <property type="project" value="UniProtKB-UniRule"/>
</dbReference>
<feature type="coiled-coil region" evidence="14">
    <location>
        <begin position="45"/>
        <end position="131"/>
    </location>
</feature>
<dbReference type="InterPro" id="IPR002146">
    <property type="entry name" value="ATP_synth_b/b'su_bac/chlpt"/>
</dbReference>
<feature type="transmembrane region" description="Helical" evidence="12">
    <location>
        <begin position="12"/>
        <end position="31"/>
    </location>
</feature>
<dbReference type="Proteomes" id="UP000198718">
    <property type="component" value="Unassembled WGS sequence"/>
</dbReference>
<evidence type="ECO:0000256" key="10">
    <source>
        <dbReference type="ARBA" id="ARBA00025198"/>
    </source>
</evidence>
<dbReference type="PANTHER" id="PTHR33445">
    <property type="entry name" value="ATP SYNTHASE SUBUNIT B', CHLOROPLASTIC"/>
    <property type="match status" value="1"/>
</dbReference>
<dbReference type="PANTHER" id="PTHR33445:SF2">
    <property type="entry name" value="ATP SYNTHASE SUBUNIT B', CHLOROPLASTIC"/>
    <property type="match status" value="1"/>
</dbReference>
<dbReference type="STRING" id="393762.SAMN05660472_00209"/>
<comment type="subunit">
    <text evidence="12">F-type ATPases have 2 components, F(1) - the catalytic core - and F(0) - the membrane proton channel. F(1) has five subunits: alpha(3), beta(3), gamma(1), delta(1), epsilon(1). F(0) has three main subunits: a(1), b(2) and c(10-14). The alpha and beta chains form an alternating ring which encloses part of the gamma chain. F(1) is attached to F(0) by a central stalk formed by the gamma and epsilon chains, while a peripheral stalk is formed by the delta and b chains.</text>
</comment>
<evidence type="ECO:0000256" key="11">
    <source>
        <dbReference type="ARBA" id="ARBA00037847"/>
    </source>
</evidence>
<comment type="similarity">
    <text evidence="1 12 13">Belongs to the ATPase B chain family.</text>
</comment>
<evidence type="ECO:0000256" key="7">
    <source>
        <dbReference type="ARBA" id="ARBA00023065"/>
    </source>
</evidence>
<comment type="function">
    <text evidence="12">Component of the F(0) channel, it forms part of the peripheral stalk, linking F(1) to F(0).</text>
</comment>
<keyword evidence="12" id="KW-1003">Cell membrane</keyword>
<dbReference type="InterPro" id="IPR005864">
    <property type="entry name" value="ATP_synth_F0_bsu_bac"/>
</dbReference>
<dbReference type="EMBL" id="FNFP01000001">
    <property type="protein sequence ID" value="SDJ89534.1"/>
    <property type="molecule type" value="Genomic_DNA"/>
</dbReference>
<reference evidence="15 16" key="1">
    <citation type="submission" date="2016-10" db="EMBL/GenBank/DDBJ databases">
        <authorList>
            <person name="de Groot N.N."/>
        </authorList>
    </citation>
    <scope>NUCLEOTIDE SEQUENCE [LARGE SCALE GENOMIC DNA]</scope>
    <source>
        <strain evidence="15 16">DSM 18346</strain>
    </source>
</reference>
<evidence type="ECO:0000313" key="16">
    <source>
        <dbReference type="Proteomes" id="UP000198718"/>
    </source>
</evidence>
<dbReference type="AlphaFoldDB" id="A0A1G8XGW4"/>
<keyword evidence="2 12" id="KW-0813">Transport</keyword>
<evidence type="ECO:0000256" key="13">
    <source>
        <dbReference type="RuleBase" id="RU003848"/>
    </source>
</evidence>
<evidence type="ECO:0000256" key="9">
    <source>
        <dbReference type="ARBA" id="ARBA00023310"/>
    </source>
</evidence>
<keyword evidence="6 12" id="KW-1133">Transmembrane helix</keyword>
<keyword evidence="9 12" id="KW-0066">ATP synthesis</keyword>
<keyword evidence="5 12" id="KW-0375">Hydrogen ion transport</keyword>
<keyword evidence="3 12" id="KW-0138">CF(0)</keyword>
<dbReference type="GO" id="GO:0012505">
    <property type="term" value="C:endomembrane system"/>
    <property type="evidence" value="ECO:0007669"/>
    <property type="project" value="UniProtKB-SubCell"/>
</dbReference>
<dbReference type="GO" id="GO:0045259">
    <property type="term" value="C:proton-transporting ATP synthase complex"/>
    <property type="evidence" value="ECO:0007669"/>
    <property type="project" value="UniProtKB-KW"/>
</dbReference>
<dbReference type="Pfam" id="PF00430">
    <property type="entry name" value="ATP-synt_B"/>
    <property type="match status" value="1"/>
</dbReference>
<dbReference type="InterPro" id="IPR028987">
    <property type="entry name" value="ATP_synth_B-like_membr_sf"/>
</dbReference>
<evidence type="ECO:0000256" key="1">
    <source>
        <dbReference type="ARBA" id="ARBA00005513"/>
    </source>
</evidence>
<evidence type="ECO:0000256" key="12">
    <source>
        <dbReference type="HAMAP-Rule" id="MF_01398"/>
    </source>
</evidence>
<dbReference type="SUPFAM" id="SSF81573">
    <property type="entry name" value="F1F0 ATP synthase subunit B, membrane domain"/>
    <property type="match status" value="1"/>
</dbReference>
<gene>
    <name evidence="12" type="primary">atpF</name>
    <name evidence="15" type="ORF">SAMN05660472_00209</name>
</gene>
<protein>
    <recommendedName>
        <fullName evidence="12">ATP synthase subunit b</fullName>
    </recommendedName>
    <alternativeName>
        <fullName evidence="12">ATP synthase F(0) sector subunit b</fullName>
    </alternativeName>
    <alternativeName>
        <fullName evidence="12">ATPase subunit I</fullName>
    </alternativeName>
    <alternativeName>
        <fullName evidence="12">F-type ATPase subunit b</fullName>
        <shortName evidence="12">F-ATPase subunit b</shortName>
    </alternativeName>
</protein>
<evidence type="ECO:0000313" key="15">
    <source>
        <dbReference type="EMBL" id="SDJ89534.1"/>
    </source>
</evidence>
<comment type="function">
    <text evidence="10 12">F(1)F(0) ATP synthase produces ATP from ADP in the presence of a proton or sodium gradient. F-type ATPases consist of two structural domains, F(1) containing the extramembraneous catalytic core and F(0) containing the membrane proton channel, linked together by a central stalk and a peripheral stalk. During catalysis, ATP synthesis in the catalytic domain of F(1) is coupled via a rotary mechanism of the central stalk subunits to proton translocation.</text>
</comment>
<dbReference type="HAMAP" id="MF_01398">
    <property type="entry name" value="ATP_synth_b_bprime"/>
    <property type="match status" value="1"/>
</dbReference>
<dbReference type="RefSeq" id="WP_090549052.1">
    <property type="nucleotide sequence ID" value="NZ_FNFP01000001.1"/>
</dbReference>
<keyword evidence="16" id="KW-1185">Reference proteome</keyword>
<dbReference type="Gene3D" id="1.20.5.620">
    <property type="entry name" value="F1F0 ATP synthase subunit B, membrane domain"/>
    <property type="match status" value="1"/>
</dbReference>
<keyword evidence="4 12" id="KW-0812">Transmembrane</keyword>
<evidence type="ECO:0000256" key="14">
    <source>
        <dbReference type="SAM" id="Coils"/>
    </source>
</evidence>
<dbReference type="CDD" id="cd06503">
    <property type="entry name" value="ATP-synt_Fo_b"/>
    <property type="match status" value="1"/>
</dbReference>
<keyword evidence="7 12" id="KW-0406">Ion transport</keyword>
<proteinExistence type="inferred from homology"/>
<evidence type="ECO:0000256" key="8">
    <source>
        <dbReference type="ARBA" id="ARBA00023136"/>
    </source>
</evidence>
<dbReference type="GO" id="GO:0046961">
    <property type="term" value="F:proton-transporting ATPase activity, rotational mechanism"/>
    <property type="evidence" value="ECO:0007669"/>
    <property type="project" value="TreeGrafter"/>
</dbReference>
<organism evidence="15 16">
    <name type="scientific">Natronincola ferrireducens</name>
    <dbReference type="NCBI Taxonomy" id="393762"/>
    <lineage>
        <taxon>Bacteria</taxon>
        <taxon>Bacillati</taxon>
        <taxon>Bacillota</taxon>
        <taxon>Clostridia</taxon>
        <taxon>Peptostreptococcales</taxon>
        <taxon>Natronincolaceae</taxon>
        <taxon>Natronincola</taxon>
    </lineage>
</organism>
<evidence type="ECO:0000256" key="3">
    <source>
        <dbReference type="ARBA" id="ARBA00022547"/>
    </source>
</evidence>
<accession>A0A1G8XGW4</accession>
<evidence type="ECO:0000256" key="5">
    <source>
        <dbReference type="ARBA" id="ARBA00022781"/>
    </source>
</evidence>
<evidence type="ECO:0000256" key="6">
    <source>
        <dbReference type="ARBA" id="ARBA00022989"/>
    </source>
</evidence>
<dbReference type="GO" id="GO:0005886">
    <property type="term" value="C:plasma membrane"/>
    <property type="evidence" value="ECO:0007669"/>
    <property type="project" value="UniProtKB-SubCell"/>
</dbReference>
<dbReference type="OrthoDB" id="9795863at2"/>
<comment type="subcellular location">
    <subcellularLocation>
        <location evidence="12">Cell membrane</location>
        <topology evidence="12">Single-pass membrane protein</topology>
    </subcellularLocation>
    <subcellularLocation>
        <location evidence="11">Endomembrane system</location>
        <topology evidence="11">Single-pass membrane protein</topology>
    </subcellularLocation>
</comment>
<dbReference type="NCBIfam" id="TIGR01144">
    <property type="entry name" value="ATP_synt_b"/>
    <property type="match status" value="1"/>
</dbReference>
<name>A0A1G8XGW4_9FIRM</name>